<protein>
    <submittedName>
        <fullName evidence="2">Anti-sigma factor</fullName>
    </submittedName>
</protein>
<dbReference type="GO" id="GO:0005886">
    <property type="term" value="C:plasma membrane"/>
    <property type="evidence" value="ECO:0007669"/>
    <property type="project" value="InterPro"/>
</dbReference>
<dbReference type="RefSeq" id="WP_134514120.1">
    <property type="nucleotide sequence ID" value="NZ_SOHJ01000007.1"/>
</dbReference>
<dbReference type="OrthoDB" id="153510at2"/>
<evidence type="ECO:0000313" key="2">
    <source>
        <dbReference type="EMBL" id="TFD60971.1"/>
    </source>
</evidence>
<accession>A0A4R9AFH3</accession>
<dbReference type="Proteomes" id="UP000298170">
    <property type="component" value="Unassembled WGS sequence"/>
</dbReference>
<sequence length="218" mass="22817">MATDDELIDRLRRALDGGLRPEPRAADVARVRAVAATRMAEMTSSGADAVHEAEPARAVTPLRSRRILQIVAVAASLGVGFAVGAQVQSAVIGDAASRAGVVEFAQSITAAGSGRVNVEGRLVGIGRIVDLSSSDLPILPKGEFYEVWFVGPGDTPESQNRISAGTFHPDTEGKTDVALTAAVDPRLYPILVITAEPGDGNPRPSDTEILRGELDVID</sequence>
<reference evidence="2 3" key="1">
    <citation type="submission" date="2019-03" db="EMBL/GenBank/DDBJ databases">
        <title>Genomics of glacier-inhabiting Cryobacterium strains.</title>
        <authorList>
            <person name="Liu Q."/>
            <person name="Xin Y.-H."/>
        </authorList>
    </citation>
    <scope>NUCLEOTIDE SEQUENCE [LARGE SCALE GENOMIC DNA]</scope>
    <source>
        <strain evidence="2 3">Sr39</strain>
    </source>
</reference>
<comment type="caution">
    <text evidence="2">The sequence shown here is derived from an EMBL/GenBank/DDBJ whole genome shotgun (WGS) entry which is preliminary data.</text>
</comment>
<gene>
    <name evidence="2" type="ORF">E3T39_07655</name>
</gene>
<evidence type="ECO:0000259" key="1">
    <source>
        <dbReference type="Pfam" id="PF10099"/>
    </source>
</evidence>
<dbReference type="InterPro" id="IPR018764">
    <property type="entry name" value="RskA_C"/>
</dbReference>
<organism evidence="2 3">
    <name type="scientific">Cryobacterium suzukii</name>
    <dbReference type="NCBI Taxonomy" id="1259198"/>
    <lineage>
        <taxon>Bacteria</taxon>
        <taxon>Bacillati</taxon>
        <taxon>Actinomycetota</taxon>
        <taxon>Actinomycetes</taxon>
        <taxon>Micrococcales</taxon>
        <taxon>Microbacteriaceae</taxon>
        <taxon>Cryobacterium</taxon>
    </lineage>
</organism>
<name>A0A4R9AFH3_9MICO</name>
<dbReference type="Pfam" id="PF10099">
    <property type="entry name" value="RskA_C"/>
    <property type="match status" value="1"/>
</dbReference>
<evidence type="ECO:0000313" key="3">
    <source>
        <dbReference type="Proteomes" id="UP000298170"/>
    </source>
</evidence>
<keyword evidence="3" id="KW-1185">Reference proteome</keyword>
<proteinExistence type="predicted"/>
<feature type="domain" description="Anti-sigma K factor RskA C-terminal" evidence="1">
    <location>
        <begin position="72"/>
        <end position="205"/>
    </location>
</feature>
<dbReference type="EMBL" id="SOHJ01000007">
    <property type="protein sequence ID" value="TFD60971.1"/>
    <property type="molecule type" value="Genomic_DNA"/>
</dbReference>
<dbReference type="AlphaFoldDB" id="A0A4R9AFH3"/>